<sequence>MPFGRTARPLAARPRVARPLIVLCALGTVTALALTGCSAGSPADDASSGTGKVSRVTITLTNDGSDSCAVSTTTVPAGPVTFTVHNESSTAITEVELLQDQRILGEKENLAPGLDAVRFTATLGGGKYQVYCPGAERELTDFTVTGKAASTANSSAATLLADGAKGYATYVDGQVTDMVAAVQQLQHDVDAGDLEAAKRDYAAARPFYEHVESDVDGFVKKGFSATDNAGNLDYLIDMRASNLDDAVGWSGFHAVEKDLFQAGAITASTKQTAAALTADVELLAERVPSIDYKPEDLANGAAGLLEEVQSNKVTGEEEAYSHIDLVDLAANVEGARQAFAYLKPGLVKVDPTLTKQIAAQFDATNTLMDGFRDADSLGGFTTWDDAAKAQDANRISQQVQALQDPLSRLAEKVATA</sequence>
<feature type="domain" description="EfeO-type cupredoxin-like" evidence="6">
    <location>
        <begin position="52"/>
        <end position="132"/>
    </location>
</feature>
<dbReference type="Pfam" id="PF09375">
    <property type="entry name" value="Peptidase_M75"/>
    <property type="match status" value="1"/>
</dbReference>
<evidence type="ECO:0000256" key="2">
    <source>
        <dbReference type="ARBA" id="ARBA00005989"/>
    </source>
</evidence>
<feature type="chain" id="PRO_5045647026" evidence="4">
    <location>
        <begin position="34"/>
        <end position="416"/>
    </location>
</feature>
<dbReference type="EMBL" id="JAUCMM010000002">
    <property type="protein sequence ID" value="MDM7887739.1"/>
    <property type="molecule type" value="Genomic_DNA"/>
</dbReference>
<dbReference type="PANTHER" id="PTHR39192:SF1">
    <property type="entry name" value="IRON UPTAKE SYSTEM COMPONENT EFEO"/>
    <property type="match status" value="1"/>
</dbReference>
<feature type="signal peptide" evidence="4">
    <location>
        <begin position="1"/>
        <end position="33"/>
    </location>
</feature>
<reference evidence="7 8" key="1">
    <citation type="submission" date="2023-06" db="EMBL/GenBank/DDBJ databases">
        <authorList>
            <person name="Feng G."/>
            <person name="Li J."/>
            <person name="Zhu H."/>
        </authorList>
    </citation>
    <scope>NUCLEOTIDE SEQUENCE [LARGE SCALE GENOMIC DNA]</scope>
    <source>
        <strain evidence="7 8">RHCJP20</strain>
    </source>
</reference>
<comment type="subcellular location">
    <subcellularLocation>
        <location evidence="1">Periplasm</location>
    </subcellularLocation>
</comment>
<keyword evidence="8" id="KW-1185">Reference proteome</keyword>
<dbReference type="InterPro" id="IPR028096">
    <property type="entry name" value="EfeO_Cupredoxin"/>
</dbReference>
<comment type="caution">
    <text evidence="7">The sequence shown here is derived from an EMBL/GenBank/DDBJ whole genome shotgun (WGS) entry which is preliminary data.</text>
</comment>
<name>A0ABT7TDT6_9MICO</name>
<accession>A0ABT7TDT6</accession>
<dbReference type="Pfam" id="PF13473">
    <property type="entry name" value="Cupredoxin_1"/>
    <property type="match status" value="1"/>
</dbReference>
<evidence type="ECO:0000256" key="4">
    <source>
        <dbReference type="SAM" id="SignalP"/>
    </source>
</evidence>
<evidence type="ECO:0000259" key="5">
    <source>
        <dbReference type="Pfam" id="PF09375"/>
    </source>
</evidence>
<feature type="domain" description="Imelysin-like" evidence="5">
    <location>
        <begin position="165"/>
        <end position="408"/>
    </location>
</feature>
<dbReference type="InterPro" id="IPR018976">
    <property type="entry name" value="Imelysin-like"/>
</dbReference>
<proteinExistence type="inferred from homology"/>
<evidence type="ECO:0000256" key="1">
    <source>
        <dbReference type="ARBA" id="ARBA00004418"/>
    </source>
</evidence>
<dbReference type="InterPro" id="IPR053377">
    <property type="entry name" value="Iron_uptake_EfeM/EfeO"/>
</dbReference>
<dbReference type="Proteomes" id="UP001235720">
    <property type="component" value="Unassembled WGS sequence"/>
</dbReference>
<protein>
    <submittedName>
        <fullName evidence="7">Iron uptake system protein EfeO</fullName>
    </submittedName>
</protein>
<gene>
    <name evidence="7" type="primary">efeO</name>
    <name evidence="7" type="ORF">QUG98_04655</name>
</gene>
<organism evidence="7 8">
    <name type="scientific">Curtobacterium subtropicum</name>
    <dbReference type="NCBI Taxonomy" id="3055138"/>
    <lineage>
        <taxon>Bacteria</taxon>
        <taxon>Bacillati</taxon>
        <taxon>Actinomycetota</taxon>
        <taxon>Actinomycetes</taxon>
        <taxon>Micrococcales</taxon>
        <taxon>Microbacteriaceae</taxon>
        <taxon>Curtobacterium</taxon>
    </lineage>
</organism>
<dbReference type="InterPro" id="IPR034981">
    <property type="entry name" value="Imelysin-like_EfeO/Algp7"/>
</dbReference>
<dbReference type="NCBIfam" id="NF041757">
    <property type="entry name" value="EfeO"/>
    <property type="match status" value="1"/>
</dbReference>
<dbReference type="Gene3D" id="1.20.1420.20">
    <property type="entry name" value="M75 peptidase, HXXE motif"/>
    <property type="match status" value="1"/>
</dbReference>
<comment type="similarity">
    <text evidence="2">Belongs to the EfeM/EfeO family.</text>
</comment>
<evidence type="ECO:0000313" key="7">
    <source>
        <dbReference type="EMBL" id="MDM7887739.1"/>
    </source>
</evidence>
<dbReference type="PANTHER" id="PTHR39192">
    <property type="entry name" value="IRON UPTAKE SYSTEM COMPONENT EFEO"/>
    <property type="match status" value="1"/>
</dbReference>
<dbReference type="InterPro" id="IPR050894">
    <property type="entry name" value="EfeM/EfeO_iron_uptake"/>
</dbReference>
<evidence type="ECO:0000259" key="6">
    <source>
        <dbReference type="Pfam" id="PF13473"/>
    </source>
</evidence>
<evidence type="ECO:0000256" key="3">
    <source>
        <dbReference type="ARBA" id="ARBA00022729"/>
    </source>
</evidence>
<dbReference type="InterPro" id="IPR038352">
    <property type="entry name" value="Imelysin_sf"/>
</dbReference>
<dbReference type="CDD" id="cd14656">
    <property type="entry name" value="Imelysin-like_EfeO"/>
    <property type="match status" value="1"/>
</dbReference>
<evidence type="ECO:0000313" key="8">
    <source>
        <dbReference type="Proteomes" id="UP001235720"/>
    </source>
</evidence>
<dbReference type="RefSeq" id="WP_289469451.1">
    <property type="nucleotide sequence ID" value="NZ_JAUCMM010000002.1"/>
</dbReference>
<keyword evidence="3 4" id="KW-0732">Signal</keyword>